<dbReference type="PANTHER" id="PTHR43806:SF65">
    <property type="entry name" value="SERINE PROTEASE APRX"/>
    <property type="match status" value="1"/>
</dbReference>
<evidence type="ECO:0000256" key="11">
    <source>
        <dbReference type="SAM" id="SignalP"/>
    </source>
</evidence>
<dbReference type="SUPFAM" id="SSF52743">
    <property type="entry name" value="Subtilisin-like"/>
    <property type="match status" value="1"/>
</dbReference>
<evidence type="ECO:0000256" key="1">
    <source>
        <dbReference type="ARBA" id="ARBA00011073"/>
    </source>
</evidence>
<dbReference type="InterPro" id="IPR034213">
    <property type="entry name" value="S8_Vpr-like"/>
</dbReference>
<name>A0A1H8AC76_9BACL</name>
<dbReference type="Gene3D" id="3.40.50.200">
    <property type="entry name" value="Peptidase S8/S53 domain"/>
    <property type="match status" value="1"/>
</dbReference>
<proteinExistence type="inferred from homology"/>
<feature type="active site" description="Charge relay system" evidence="8 9">
    <location>
        <position position="554"/>
    </location>
</feature>
<organism evidence="15 16">
    <name type="scientific">Lihuaxuella thermophila</name>
    <dbReference type="NCBI Taxonomy" id="1173111"/>
    <lineage>
        <taxon>Bacteria</taxon>
        <taxon>Bacillati</taxon>
        <taxon>Bacillota</taxon>
        <taxon>Bacilli</taxon>
        <taxon>Bacillales</taxon>
        <taxon>Thermoactinomycetaceae</taxon>
        <taxon>Lihuaxuella</taxon>
    </lineage>
</organism>
<evidence type="ECO:0000256" key="6">
    <source>
        <dbReference type="ARBA" id="ARBA00022801"/>
    </source>
</evidence>
<dbReference type="EMBL" id="FOCQ01000001">
    <property type="protein sequence ID" value="SEM67157.1"/>
    <property type="molecule type" value="Genomic_DNA"/>
</dbReference>
<keyword evidence="5 11" id="KW-0732">Signal</keyword>
<evidence type="ECO:0000256" key="5">
    <source>
        <dbReference type="ARBA" id="ARBA00022729"/>
    </source>
</evidence>
<dbReference type="CDD" id="cd07474">
    <property type="entry name" value="Peptidases_S8_subtilisin_Vpr-like"/>
    <property type="match status" value="1"/>
</dbReference>
<feature type="domain" description="Inhibitor I9" evidence="14">
    <location>
        <begin position="75"/>
        <end position="146"/>
    </location>
</feature>
<evidence type="ECO:0000256" key="9">
    <source>
        <dbReference type="PROSITE-ProRule" id="PRU01240"/>
    </source>
</evidence>
<evidence type="ECO:0000259" key="13">
    <source>
        <dbReference type="Pfam" id="PF02225"/>
    </source>
</evidence>
<dbReference type="PROSITE" id="PS00137">
    <property type="entry name" value="SUBTILASE_HIS"/>
    <property type="match status" value="1"/>
</dbReference>
<evidence type="ECO:0000259" key="14">
    <source>
        <dbReference type="Pfam" id="PF05922"/>
    </source>
</evidence>
<feature type="chain" id="PRO_5038828546" evidence="11">
    <location>
        <begin position="26"/>
        <end position="715"/>
    </location>
</feature>
<feature type="active site" description="Charge relay system" evidence="8 9">
    <location>
        <position position="177"/>
    </location>
</feature>
<evidence type="ECO:0000256" key="2">
    <source>
        <dbReference type="ARBA" id="ARBA00022512"/>
    </source>
</evidence>
<gene>
    <name evidence="15" type="ORF">SAMN05444955_10112</name>
</gene>
<dbReference type="SUPFAM" id="SSF52025">
    <property type="entry name" value="PA domain"/>
    <property type="match status" value="1"/>
</dbReference>
<sequence>MKGKWRFALSMVLSGALVLSGFSFASANSGEASSKAASEGSYYFVQLEDQPVATYQGGLAGLKGTKVQDNQKLNVQSSDVKNYRAYLGKKRESYKTWLKQKAKSTKVVAEYSLTLNGIAVKADADEAKVLGQGPGVKRVVKSKQYRPLMNRSHSIMNTMPAWKSGYDGAGMKVAVIDSGIDADHPFLKDPSLKMPEGFPKVGTGPDGNPIQDWLKFTSNKVIVAKVFSPDPNATPEAIDSHGTHVAGTIAGKAGYKDPSGVATSELSGVAPKAYLGNYNVFPCEDCSAESIYIAAAIEQAVNDGMDVANLSLGGTATPGFDLLVEVVNAASEAGMTMVIAAGNSGPAPMTVESPGIAEKAITVAAVTNGHFFGKSIKVTVNGEERVIPVGSADPGGKVTQRVEAPLYVVTEGSGLGCEPITADLTGKIAVLKRGSCTFTQKATNAQAKGAAGVILVNNTSGDPSLMSVEPSVTIPIVMVTDQDGAWILNGTSGSAVMEPGPDREFTTSNDSLIASFSSRGPTIHYTLKPDVAGVGVNVYSSVVGGGLSSYNGTSMAAPHVAGAAALLKQAHPDWTPQDIKSALMGTAGDPKSAPLPLEVGAGIINVGNALNPVALANPASLSFGKLDRGAKKAAAIKVVLKNTTKKTQYYRIAPDDSTKVRVRTSALLLRPGATGTIEVLVSGHSGASGDYQGYVNITASNGNKIRVPYYYHVGN</sequence>
<dbReference type="STRING" id="1173111.SAMN05444955_10112"/>
<keyword evidence="4 9" id="KW-0645">Protease</keyword>
<feature type="domain" description="Peptidase S8/S53" evidence="12">
    <location>
        <begin position="168"/>
        <end position="601"/>
    </location>
</feature>
<protein>
    <submittedName>
        <fullName evidence="15">Peptidase inhibitor I9</fullName>
    </submittedName>
</protein>
<evidence type="ECO:0000256" key="4">
    <source>
        <dbReference type="ARBA" id="ARBA00022670"/>
    </source>
</evidence>
<evidence type="ECO:0000313" key="16">
    <source>
        <dbReference type="Proteomes" id="UP000199695"/>
    </source>
</evidence>
<feature type="signal peptide" evidence="11">
    <location>
        <begin position="1"/>
        <end position="25"/>
    </location>
</feature>
<dbReference type="PANTHER" id="PTHR43806">
    <property type="entry name" value="PEPTIDASE S8"/>
    <property type="match status" value="1"/>
</dbReference>
<evidence type="ECO:0000256" key="3">
    <source>
        <dbReference type="ARBA" id="ARBA00022525"/>
    </source>
</evidence>
<dbReference type="InterPro" id="IPR000209">
    <property type="entry name" value="Peptidase_S8/S53_dom"/>
</dbReference>
<reference evidence="15 16" key="1">
    <citation type="submission" date="2016-10" db="EMBL/GenBank/DDBJ databases">
        <authorList>
            <person name="de Groot N.N."/>
        </authorList>
    </citation>
    <scope>NUCLEOTIDE SEQUENCE [LARGE SCALE GENOMIC DNA]</scope>
    <source>
        <strain evidence="15 16">DSM 46701</strain>
    </source>
</reference>
<dbReference type="InterPro" id="IPR023828">
    <property type="entry name" value="Peptidase_S8_Ser-AS"/>
</dbReference>
<dbReference type="RefSeq" id="WP_089964331.1">
    <property type="nucleotide sequence ID" value="NZ_FOCQ01000001.1"/>
</dbReference>
<dbReference type="PROSITE" id="PS51892">
    <property type="entry name" value="SUBTILASE"/>
    <property type="match status" value="1"/>
</dbReference>
<comment type="similarity">
    <text evidence="1 9 10">Belongs to the peptidase S8 family.</text>
</comment>
<feature type="domain" description="PA" evidence="13">
    <location>
        <begin position="403"/>
        <end position="486"/>
    </location>
</feature>
<dbReference type="Pfam" id="PF05922">
    <property type="entry name" value="Inhibitor_I9"/>
    <property type="match status" value="1"/>
</dbReference>
<keyword evidence="6 9" id="KW-0378">Hydrolase</keyword>
<dbReference type="GO" id="GO:0004252">
    <property type="term" value="F:serine-type endopeptidase activity"/>
    <property type="evidence" value="ECO:0007669"/>
    <property type="project" value="UniProtKB-UniRule"/>
</dbReference>
<dbReference type="OrthoDB" id="9798386at2"/>
<dbReference type="InterPro" id="IPR003137">
    <property type="entry name" value="PA_domain"/>
</dbReference>
<evidence type="ECO:0000313" key="15">
    <source>
        <dbReference type="EMBL" id="SEM67157.1"/>
    </source>
</evidence>
<dbReference type="PRINTS" id="PR00723">
    <property type="entry name" value="SUBTILISIN"/>
</dbReference>
<dbReference type="Pfam" id="PF00082">
    <property type="entry name" value="Peptidase_S8"/>
    <property type="match status" value="1"/>
</dbReference>
<dbReference type="InterPro" id="IPR015500">
    <property type="entry name" value="Peptidase_S8_subtilisin-rel"/>
</dbReference>
<dbReference type="PROSITE" id="PS00138">
    <property type="entry name" value="SUBTILASE_SER"/>
    <property type="match status" value="1"/>
</dbReference>
<dbReference type="Gene3D" id="3.50.30.30">
    <property type="match status" value="1"/>
</dbReference>
<dbReference type="InterPro" id="IPR046450">
    <property type="entry name" value="PA_dom_sf"/>
</dbReference>
<dbReference type="Proteomes" id="UP000199695">
    <property type="component" value="Unassembled WGS sequence"/>
</dbReference>
<dbReference type="InterPro" id="IPR050131">
    <property type="entry name" value="Peptidase_S8_subtilisin-like"/>
</dbReference>
<dbReference type="AlphaFoldDB" id="A0A1H8AC76"/>
<keyword evidence="7 9" id="KW-0720">Serine protease</keyword>
<dbReference type="InterPro" id="IPR023827">
    <property type="entry name" value="Peptidase_S8_Asp-AS"/>
</dbReference>
<evidence type="ECO:0000256" key="10">
    <source>
        <dbReference type="RuleBase" id="RU003355"/>
    </source>
</evidence>
<keyword evidence="2" id="KW-0134">Cell wall</keyword>
<dbReference type="InterPro" id="IPR036852">
    <property type="entry name" value="Peptidase_S8/S53_dom_sf"/>
</dbReference>
<evidence type="ECO:0000256" key="7">
    <source>
        <dbReference type="ARBA" id="ARBA00022825"/>
    </source>
</evidence>
<feature type="active site" description="Charge relay system" evidence="8 9">
    <location>
        <position position="241"/>
    </location>
</feature>
<evidence type="ECO:0000256" key="8">
    <source>
        <dbReference type="PIRSR" id="PIRSR615500-1"/>
    </source>
</evidence>
<dbReference type="InterPro" id="IPR010259">
    <property type="entry name" value="S8pro/Inhibitor_I9"/>
</dbReference>
<keyword evidence="16" id="KW-1185">Reference proteome</keyword>
<evidence type="ECO:0000259" key="12">
    <source>
        <dbReference type="Pfam" id="PF00082"/>
    </source>
</evidence>
<keyword evidence="3" id="KW-0964">Secreted</keyword>
<dbReference type="GO" id="GO:0006508">
    <property type="term" value="P:proteolysis"/>
    <property type="evidence" value="ECO:0007669"/>
    <property type="project" value="UniProtKB-KW"/>
</dbReference>
<accession>A0A1H8AC76</accession>
<dbReference type="Pfam" id="PF02225">
    <property type="entry name" value="PA"/>
    <property type="match status" value="1"/>
</dbReference>
<dbReference type="InterPro" id="IPR022398">
    <property type="entry name" value="Peptidase_S8_His-AS"/>
</dbReference>
<dbReference type="PROSITE" id="PS00136">
    <property type="entry name" value="SUBTILASE_ASP"/>
    <property type="match status" value="1"/>
</dbReference>